<keyword evidence="10" id="KW-0472">Membrane</keyword>
<dbReference type="PROSITE" id="PS00019">
    <property type="entry name" value="ACTININ_1"/>
    <property type="match status" value="1"/>
</dbReference>
<evidence type="ECO:0000259" key="17">
    <source>
        <dbReference type="PROSITE" id="PS50021"/>
    </source>
</evidence>
<evidence type="ECO:0008006" key="21">
    <source>
        <dbReference type="Google" id="ProtNLM"/>
    </source>
</evidence>
<keyword evidence="12" id="KW-0206">Cytoskeleton</keyword>
<dbReference type="RefSeq" id="XP_044313186.1">
    <property type="nucleotide sequence ID" value="XM_044457251.1"/>
</dbReference>
<dbReference type="CDD" id="cd00176">
    <property type="entry name" value="SPEC"/>
    <property type="match status" value="4"/>
</dbReference>
<sequence length="3265" mass="373081">MHDPSDYDSVYSEEDFLDTVRGAETPPLMDYEEFRVKTMDERQHIQKKTFTKWINSHLIDTQCTPVKDLFLDLRDGHRLLALLSTLTQTHLKPEKGRMRVHHINNLNKVITVIQQHGVKLVNISSDDIVGGNAKLTLGLIWLIALEFNGQHLVKSHSSNGVEKSLLAWARQYTEPHGLQLSDFSSSWSDGRAFLMILDAHVEELNLQAALQQHALKRLHMGFDLAHRHFKIEKLLDAEDVHTHKPDNKSIQMYVMCLYHAMESMRTREQDHEQDLDPGRVPCTSITDLDEVPLDNDRASLGLYTSDSAGSMEQRSLGELKTHSMRPLSTATNASVEISGYQTALEAVLTLLLEDEQLLSQDLPDPQDFQTAKLQFHENESFMLKLTEHQEYVGEALEEGSNLINESQKAGAGLSQEDQNEVRQQMVLLNERWETLRLRALDVQAKILMRLAEFQKQKLEQLRQFLTSVEDRISHMSDIGPTLGEAEKQLLEARKLKADLSEQQELVDSLSSMVVIVNDTSGNFNDLEDRLSALGERWSHVVKWSDLRTEKLQQYKCISRWLDAREQDLKLMESRDVTDVGGITQRINELNYCAKDLLELQRYLIDLRQMVAATLQDGDDKGERVLIQLESYEDRLDALKQIVEVQTVRIETKGFNFGRDRASYDDSRVVRPEGWLDYQMIIRFGEDETQEDEGEHDLASKKRKLRNADNFYVLEQQIMEHFVHVQEVEQKLQQLQRQSLRQQCDLLKELQAENTQRSGSLPELKKLYEVCELEDPSRNLLLEESHIKQLEQRYAVLAQKLTSQQSESNALLAKEKYYNSLTGFKLVLADSRDWYKQYAGSASGKELEQRLSHMESLASEISEARTATEELDDQLLEWKQDFGLFYDSWHDMKQALQGLIQQRGGESLSRQLKQLQDFVAKVSNQKVRVSNLEVMQKQQYLLNQLVDEMEALRPTYDNLPKHLIGEELQATWNRIPEQLNERVIKQTTAIENLNHFAAEYNAIIAILRSAADTKLNGGESGSSQDLRKLEIDVISARNFSEIIIKEAEPAQKESLQSQIRALNTLFDQVEQVHREKKLQQTALQSQIDLIQQRLKKTDQWLTDLEINTPKSGINDIGNSNELFQSKCRFQTLKETCEKETTQFRELNELGGELLLQMDELQDKDRESRYGSLAKQFTRINARWTEVTELVYAKTALLEHISTQLGEFKKFMVSETGYLDKLENKIRNTPENAADAEEIMEELDDLENVLRSHSEEWLEKIQEIGNELIDNEFMADSMRRDIDDIAQRWTQLQQQAKKRTELLEQKVSEAEQSEKCIVQFEAWLTRVDEILSDHLENDVTIEDLPEDFQRLAREFVANEKNFKEITELIDEHTRNGKIGAANRLQEQLNLMELRFKACQAKLSKCTAPQPAYESRLNRAYGDLRNVERSTLVLDVASAGPSTVQAQYQKCLQIYRTLSEIKAEIESTIKTGRRVCEDRYTKSPKQLSQRIDALKHLYNALGENVTQSKAFLESLLTLARQLEECFDSADTLIRRFESPQEVHDRNSILLEFEDVLRRCEDQYNEYSKSCDQSCMVETRQRIDGLKATYHKLTSADIIKRLTEMKATLQNLDNISLETLKAMEHDLKEINVPSNPEIEKLQQQVIAIVVSRIETPSTKKPNPFLSKVLDSMPSPSDDSNVTLKSPLDEQQPQNLDDRVREFDKQAKQMIYKLKLTKAKIEQCHESEAEDFRLLIAPDAATLISQGDSLVLETHGKQGSISRLVMRSQIILREQFREVQQARSKTSGSGAPAPPLECVNIEELVTKGLRRINVLIEKSVDLKSSSDLEKRMEDINERHDDLQVIVSAIGKNAQMPKVTPLMMNEIEKTKNNLIAHADSIELSLTELRNGPRISNGKERADASTGSTISCRSEYNNEPSGTGVLAGSFDKSVLQISDWLTWEQNMIKIQSVLVDDGDAVRLAIEKQEKVLRELKMKKPQLNELVHTAEVLKGDVKRQQLQEKELKQFSLAPHCSADLDYMRCCLKVTRLREHWDETSQCVLQRAAQLKNMLSDSQRFEAKRLELEKWLARMEQRAERMGTIATTADILEAQQKEQKTFHAELHQNKQHFDIFNELTQKLIAVYPNDDTTRIKKMTEVINQRYANLNNGVINRGKQLHAAVHSLQSFDRAMDQFLAFLSETETLCENAEADIERNPLMFKDLQSEIETHRVVYDRLDGTGRKLLGSLTSQEDAVMLQRRLDEMNQRWNNLKSKSIAIRNRLESNSEHWNALLLSLRELTEWVIRKDTELSTLGLGPVRGDAASLQKQLDDHKAFRRQLEDKRPIVESNLTSGRQYIANEAAVSDTSDTEANHDSDSRYMSAEEQSRELTRSIRREVGKLSEQWNNLIDRSDNWKHRLDEYMTPQSVSVVSEILISNTLKKMRQFQKILEDLSSRVALAEQTKTSWLTPSSVGEANEQMQQLQRLRDKMTTASALLDDCNEQQSFFTANQVLVPTPCLSKLEDLNTRMKLLQIAMDERQKVLCQAGAQQTHENGDDGRTTSNSGTIGPLPNLGQSVKAPWERATTAANVPYYIDHERETTHWDHPEMIELMKGLADLNEIRFSAYRTAMKLRSVQKRLALDRISMSTACESFDRHGLRAQNDKLIDIPDMTTVLHSLYVTIDKIDLTLMLDLAINWILNVYDSQRTGQIRVLSFKVGLVLLCKGHLEEKYRYLFRLVADTDRRADQRRLGLLLHDCIQVPRQLGEVAAFGGSNIEPSVRSCLEQAGISQEAIDGNQDISIELQHFLGWLQHEPQSLVWLPVLHRLAAAEAAKHQAKCNICKEYPIVGFRYRCLKCFNFDMCQKCFFFGRNAKNHKLTHPMHEYCTTTTSTEDVRDFTRALKNKFKSRKYFKKHPRVGYLPVQSVLEGDALESPAPSPQHTTHQLQNDMHSRLEMYASRLAQVEYGGTGSNSTPDSDDEHQLIAQYCQALPGTSNGSAPKSPVQVMAAMDAEQREELEAIIRDLEEENANLQAEYQQLCTKQQSGTPEDSNGMQHSSSSMTGLSGQGEQGQDMMAEAKLLRQHKGRLEARMQILEDHNRQLEAQLQRLRQLLDEPNGGGSSATSSGLPSAPGSALNSKPNTLQTRSVTASQLNTDSPAKMNQQNGHYEHNSKGIMLPGMSSEMQQQHAQLASLAAKHHQHQLSGALNALHQQQQQQHQQQQQQQHPQQQRGLMTGNGGLDMSGGMQTSVGYLGDDGRPPPPPHSSLMQQQHQQHLNGADILAVTVAFPRRSIL</sequence>
<keyword evidence="11" id="KW-0009">Actin-binding</keyword>
<evidence type="ECO:0000256" key="13">
    <source>
        <dbReference type="PROSITE-ProRule" id="PRU00228"/>
    </source>
</evidence>
<dbReference type="GeneID" id="108045988"/>
<feature type="domain" description="WW" evidence="16">
    <location>
        <begin position="2547"/>
        <end position="2580"/>
    </location>
</feature>
<evidence type="ECO:0000313" key="19">
    <source>
        <dbReference type="EnsemblMetazoa" id="XP_044313186.1"/>
    </source>
</evidence>
<evidence type="ECO:0000256" key="12">
    <source>
        <dbReference type="ARBA" id="ARBA00023212"/>
    </source>
</evidence>
<protein>
    <recommendedName>
        <fullName evidence="21">Dystrophin</fullName>
    </recommendedName>
</protein>
<feature type="region of interest" description="Disordered" evidence="15">
    <location>
        <begin position="3180"/>
        <end position="3245"/>
    </location>
</feature>
<proteinExistence type="predicted"/>
<dbReference type="SUPFAM" id="SSF47473">
    <property type="entry name" value="EF-hand"/>
    <property type="match status" value="2"/>
</dbReference>
<dbReference type="InterPro" id="IPR050774">
    <property type="entry name" value="KCMF1/Dystrophin"/>
</dbReference>
<dbReference type="SMART" id="SM00033">
    <property type="entry name" value="CH"/>
    <property type="match status" value="2"/>
</dbReference>
<name>A0ABM5J2Z0_DRORH</name>
<evidence type="ECO:0000256" key="10">
    <source>
        <dbReference type="ARBA" id="ARBA00023136"/>
    </source>
</evidence>
<dbReference type="InterPro" id="IPR035436">
    <property type="entry name" value="Dystrophin/utrophin"/>
</dbReference>
<evidence type="ECO:0000256" key="2">
    <source>
        <dbReference type="ARBA" id="ARBA00004278"/>
    </source>
</evidence>
<feature type="domain" description="Calponin-homology (CH)" evidence="17">
    <location>
        <begin position="44"/>
        <end position="148"/>
    </location>
</feature>
<evidence type="ECO:0000256" key="7">
    <source>
        <dbReference type="ARBA" id="ARBA00022771"/>
    </source>
</evidence>
<feature type="domain" description="Calponin-homology (CH)" evidence="17">
    <location>
        <begin position="159"/>
        <end position="262"/>
    </location>
</feature>
<dbReference type="PROSITE" id="PS00020">
    <property type="entry name" value="ACTININ_2"/>
    <property type="match status" value="1"/>
</dbReference>
<dbReference type="Gene3D" id="1.20.58.60">
    <property type="match status" value="8"/>
</dbReference>
<dbReference type="SUPFAM" id="SSF46966">
    <property type="entry name" value="Spectrin repeat"/>
    <property type="match status" value="8"/>
</dbReference>
<dbReference type="InterPro" id="IPR015154">
    <property type="entry name" value="EF-hand_dom_typ2"/>
</dbReference>
<feature type="region of interest" description="Disordered" evidence="15">
    <location>
        <begin position="1657"/>
        <end position="1690"/>
    </location>
</feature>
<dbReference type="CDD" id="cd02334">
    <property type="entry name" value="ZZ_dystrophin"/>
    <property type="match status" value="1"/>
</dbReference>
<evidence type="ECO:0000256" key="3">
    <source>
        <dbReference type="ARBA" id="ARBA00022475"/>
    </source>
</evidence>
<feature type="region of interest" description="Disordered" evidence="15">
    <location>
        <begin position="2336"/>
        <end position="2360"/>
    </location>
</feature>
<feature type="region of interest" description="Disordered" evidence="15">
    <location>
        <begin position="3154"/>
        <end position="3173"/>
    </location>
</feature>
<feature type="compositionally biased region" description="Polar residues" evidence="15">
    <location>
        <begin position="3106"/>
        <end position="3137"/>
    </location>
</feature>
<keyword evidence="3" id="KW-1003">Cell membrane</keyword>
<dbReference type="PANTHER" id="PTHR12268:SF14">
    <property type="entry name" value="DYSTROPHIN-1"/>
    <property type="match status" value="1"/>
</dbReference>
<dbReference type="PROSITE" id="PS50021">
    <property type="entry name" value="CH"/>
    <property type="match status" value="2"/>
</dbReference>
<dbReference type="InterPro" id="IPR001715">
    <property type="entry name" value="CH_dom"/>
</dbReference>
<dbReference type="CDD" id="cd16242">
    <property type="entry name" value="EFh_DMD_like"/>
    <property type="match status" value="1"/>
</dbReference>
<dbReference type="SUPFAM" id="SSF57850">
    <property type="entry name" value="RING/U-box"/>
    <property type="match status" value="1"/>
</dbReference>
<dbReference type="InterPro" id="IPR036872">
    <property type="entry name" value="CH_dom_sf"/>
</dbReference>
<reference evidence="19" key="2">
    <citation type="submission" date="2025-05" db="UniProtKB">
        <authorList>
            <consortium name="EnsemblMetazoa"/>
        </authorList>
    </citation>
    <scope>IDENTIFICATION</scope>
</reference>
<keyword evidence="6" id="KW-0677">Repeat</keyword>
<dbReference type="PANTHER" id="PTHR12268">
    <property type="entry name" value="E3 UBIQUITIN-PROTEIN LIGASE KCMF1"/>
    <property type="match status" value="1"/>
</dbReference>
<evidence type="ECO:0000256" key="5">
    <source>
        <dbReference type="ARBA" id="ARBA00022723"/>
    </source>
</evidence>
<feature type="compositionally biased region" description="Low complexity" evidence="15">
    <location>
        <begin position="3156"/>
        <end position="3166"/>
    </location>
</feature>
<dbReference type="Pfam" id="PF00569">
    <property type="entry name" value="ZZ"/>
    <property type="match status" value="1"/>
</dbReference>
<feature type="coiled-coil region" evidence="14">
    <location>
        <begin position="2415"/>
        <end position="2475"/>
    </location>
</feature>
<dbReference type="PROSITE" id="PS01357">
    <property type="entry name" value="ZF_ZZ_1"/>
    <property type="match status" value="1"/>
</dbReference>
<dbReference type="PROSITE" id="PS50135">
    <property type="entry name" value="ZF_ZZ_2"/>
    <property type="match status" value="1"/>
</dbReference>
<dbReference type="InterPro" id="IPR015153">
    <property type="entry name" value="EF-hand_dom_typ1"/>
</dbReference>
<feature type="coiled-coil region" evidence="14">
    <location>
        <begin position="717"/>
        <end position="744"/>
    </location>
</feature>
<dbReference type="SUPFAM" id="SSF47576">
    <property type="entry name" value="Calponin-homology domain, CH-domain"/>
    <property type="match status" value="1"/>
</dbReference>
<dbReference type="InterPro" id="IPR001202">
    <property type="entry name" value="WW_dom"/>
</dbReference>
<evidence type="ECO:0000256" key="14">
    <source>
        <dbReference type="SAM" id="Coils"/>
    </source>
</evidence>
<dbReference type="InterPro" id="IPR000433">
    <property type="entry name" value="Znf_ZZ"/>
</dbReference>
<feature type="region of interest" description="Disordered" evidence="15">
    <location>
        <begin position="2519"/>
        <end position="2547"/>
    </location>
</feature>
<dbReference type="InterPro" id="IPR043145">
    <property type="entry name" value="Znf_ZZ_sf"/>
</dbReference>
<keyword evidence="20" id="KW-1185">Reference proteome</keyword>
<organism evidence="19 20">
    <name type="scientific">Drosophila rhopaloa</name>
    <name type="common">Fruit fly</name>
    <dbReference type="NCBI Taxonomy" id="1041015"/>
    <lineage>
        <taxon>Eukaryota</taxon>
        <taxon>Metazoa</taxon>
        <taxon>Ecdysozoa</taxon>
        <taxon>Arthropoda</taxon>
        <taxon>Hexapoda</taxon>
        <taxon>Insecta</taxon>
        <taxon>Pterygota</taxon>
        <taxon>Neoptera</taxon>
        <taxon>Endopterygota</taxon>
        <taxon>Diptera</taxon>
        <taxon>Brachycera</taxon>
        <taxon>Muscomorpha</taxon>
        <taxon>Ephydroidea</taxon>
        <taxon>Drosophilidae</taxon>
        <taxon>Drosophila</taxon>
        <taxon>Sophophora</taxon>
    </lineage>
</organism>
<dbReference type="PROSITE" id="PS50020">
    <property type="entry name" value="WW_DOMAIN_2"/>
    <property type="match status" value="1"/>
</dbReference>
<evidence type="ECO:0000256" key="8">
    <source>
        <dbReference type="ARBA" id="ARBA00022833"/>
    </source>
</evidence>
<feature type="region of interest" description="Disordered" evidence="15">
    <location>
        <begin position="3012"/>
        <end position="3042"/>
    </location>
</feature>
<dbReference type="InterPro" id="IPR002017">
    <property type="entry name" value="Spectrin_repeat"/>
</dbReference>
<dbReference type="Proteomes" id="UP001652680">
    <property type="component" value="Unassembled WGS sequence"/>
</dbReference>
<evidence type="ECO:0000313" key="20">
    <source>
        <dbReference type="Proteomes" id="UP001652680"/>
    </source>
</evidence>
<feature type="coiled-coil region" evidence="14">
    <location>
        <begin position="1217"/>
        <end position="1254"/>
    </location>
</feature>
<feature type="compositionally biased region" description="Polar residues" evidence="15">
    <location>
        <begin position="1669"/>
        <end position="1690"/>
    </location>
</feature>
<dbReference type="CDD" id="cd00201">
    <property type="entry name" value="WW"/>
    <property type="match status" value="1"/>
</dbReference>
<keyword evidence="9" id="KW-0106">Calcium</keyword>
<dbReference type="SUPFAM" id="SSF51045">
    <property type="entry name" value="WW domain"/>
    <property type="match status" value="1"/>
</dbReference>
<keyword evidence="14" id="KW-0175">Coiled coil</keyword>
<dbReference type="PIRSF" id="PIRSF002341">
    <property type="entry name" value="Dystrophin/utrophin"/>
    <property type="match status" value="1"/>
</dbReference>
<feature type="domain" description="ZZ-type" evidence="18">
    <location>
        <begin position="2805"/>
        <end position="2861"/>
    </location>
</feature>
<dbReference type="Pfam" id="PF00307">
    <property type="entry name" value="CH"/>
    <property type="match status" value="2"/>
</dbReference>
<dbReference type="InterPro" id="IPR011992">
    <property type="entry name" value="EF-hand-dom_pair"/>
</dbReference>
<dbReference type="Gene3D" id="1.10.238.10">
    <property type="entry name" value="EF-hand"/>
    <property type="match status" value="2"/>
</dbReference>
<evidence type="ECO:0000256" key="1">
    <source>
        <dbReference type="ARBA" id="ARBA00004245"/>
    </source>
</evidence>
<evidence type="ECO:0000259" key="16">
    <source>
        <dbReference type="PROSITE" id="PS50020"/>
    </source>
</evidence>
<dbReference type="Pfam" id="PF00435">
    <property type="entry name" value="Spectrin"/>
    <property type="match status" value="3"/>
</dbReference>
<dbReference type="CDD" id="cd21186">
    <property type="entry name" value="CH_DMD-like_rpt1"/>
    <property type="match status" value="1"/>
</dbReference>
<evidence type="ECO:0000256" key="6">
    <source>
        <dbReference type="ARBA" id="ARBA00022737"/>
    </source>
</evidence>
<dbReference type="SMART" id="SM00150">
    <property type="entry name" value="SPEC"/>
    <property type="match status" value="10"/>
</dbReference>
<feature type="region of interest" description="Disordered" evidence="15">
    <location>
        <begin position="3085"/>
        <end position="3148"/>
    </location>
</feature>
<dbReference type="Gene3D" id="3.30.60.90">
    <property type="match status" value="1"/>
</dbReference>
<feature type="compositionally biased region" description="Low complexity" evidence="15">
    <location>
        <begin position="3236"/>
        <end position="3245"/>
    </location>
</feature>
<dbReference type="EnsemblMetazoa" id="XM_044457251.1">
    <property type="protein sequence ID" value="XP_044313186.1"/>
    <property type="gene ID" value="LOC108045988"/>
</dbReference>
<dbReference type="Gene3D" id="1.10.418.10">
    <property type="entry name" value="Calponin-like domain"/>
    <property type="match status" value="2"/>
</dbReference>
<feature type="compositionally biased region" description="Polar residues" evidence="15">
    <location>
        <begin position="3012"/>
        <end position="3035"/>
    </location>
</feature>
<comment type="subcellular location">
    <subcellularLocation>
        <location evidence="2">Cell membrane</location>
        <location evidence="2">Sarcolemma</location>
        <topology evidence="2">Peripheral membrane protein</topology>
        <orientation evidence="2">Cytoplasmic side</orientation>
    </subcellularLocation>
    <subcellularLocation>
        <location evidence="1">Cytoplasm</location>
        <location evidence="1">Cytoskeleton</location>
    </subcellularLocation>
</comment>
<accession>A0ABM5J2Z0</accession>
<reference evidence="20" key="1">
    <citation type="journal article" date="2021" name="Elife">
        <title>Highly contiguous assemblies of 101 drosophilid genomes.</title>
        <authorList>
            <person name="Kim B.Y."/>
            <person name="Wang J.R."/>
            <person name="Miller D.E."/>
            <person name="Barmina O."/>
            <person name="Delaney E."/>
            <person name="Thompson A."/>
            <person name="Comeault A.A."/>
            <person name="Peede D."/>
            <person name="D'Agostino E.R."/>
            <person name="Pelaez J."/>
            <person name="Aguilar J.M."/>
            <person name="Haji D."/>
            <person name="Matsunaga T."/>
            <person name="Armstrong E.E."/>
            <person name="Zych M."/>
            <person name="Ogawa Y."/>
            <person name="Stamenkovic-Radak M."/>
            <person name="Jelic M."/>
            <person name="Veselinovic M.S."/>
            <person name="Tanaskovic M."/>
            <person name="Eric P."/>
            <person name="Gao J.J."/>
            <person name="Katoh T.K."/>
            <person name="Toda M.J."/>
            <person name="Watabe H."/>
            <person name="Watada M."/>
            <person name="Davis J.S."/>
            <person name="Moyle L.C."/>
            <person name="Manoli G."/>
            <person name="Bertolini E."/>
            <person name="Kostal V."/>
            <person name="Hawley R.S."/>
            <person name="Takahashi A."/>
            <person name="Jones C.D."/>
            <person name="Price D.K."/>
            <person name="Whiteman N."/>
            <person name="Kopp A."/>
            <person name="Matute D.R."/>
            <person name="Petrov D.A."/>
        </authorList>
    </citation>
    <scope>NUCLEOTIDE SEQUENCE [LARGE SCALE GENOMIC DNA]</scope>
</reference>
<dbReference type="SMART" id="SM00456">
    <property type="entry name" value="WW"/>
    <property type="match status" value="1"/>
</dbReference>
<dbReference type="InterPro" id="IPR001589">
    <property type="entry name" value="Actinin_actin-bd_CS"/>
</dbReference>
<keyword evidence="8" id="KW-0862">Zinc</keyword>
<dbReference type="InterPro" id="IPR018159">
    <property type="entry name" value="Spectrin/alpha-actinin"/>
</dbReference>
<dbReference type="Gene3D" id="2.20.70.10">
    <property type="match status" value="1"/>
</dbReference>
<dbReference type="SMART" id="SM00291">
    <property type="entry name" value="ZnF_ZZ"/>
    <property type="match status" value="1"/>
</dbReference>
<evidence type="ECO:0000256" key="11">
    <source>
        <dbReference type="ARBA" id="ARBA00023203"/>
    </source>
</evidence>
<evidence type="ECO:0000256" key="15">
    <source>
        <dbReference type="SAM" id="MobiDB-lite"/>
    </source>
</evidence>
<dbReference type="Pfam" id="PF09069">
    <property type="entry name" value="EF-hand_3"/>
    <property type="match status" value="1"/>
</dbReference>
<evidence type="ECO:0000256" key="9">
    <source>
        <dbReference type="ARBA" id="ARBA00022837"/>
    </source>
</evidence>
<dbReference type="InterPro" id="IPR036020">
    <property type="entry name" value="WW_dom_sf"/>
</dbReference>
<keyword evidence="5" id="KW-0479">Metal-binding</keyword>
<evidence type="ECO:0000256" key="4">
    <source>
        <dbReference type="ARBA" id="ARBA00022490"/>
    </source>
</evidence>
<keyword evidence="4" id="KW-0963">Cytoplasm</keyword>
<feature type="compositionally biased region" description="Low complexity" evidence="15">
    <location>
        <begin position="3182"/>
        <end position="3201"/>
    </location>
</feature>
<dbReference type="Pfam" id="PF09068">
    <property type="entry name" value="EF-hand_2"/>
    <property type="match status" value="1"/>
</dbReference>
<evidence type="ECO:0000259" key="18">
    <source>
        <dbReference type="PROSITE" id="PS50135"/>
    </source>
</evidence>
<feature type="coiled-coil region" evidence="14">
    <location>
        <begin position="451"/>
        <end position="512"/>
    </location>
</feature>
<keyword evidence="7 13" id="KW-0863">Zinc-finger</keyword>